<feature type="domain" description="Glutamate/phenylalanine/leucine/valine/L-tryptophan dehydrogenase C-terminal" evidence="10">
    <location>
        <begin position="173"/>
        <end position="455"/>
    </location>
</feature>
<evidence type="ECO:0000256" key="6">
    <source>
        <dbReference type="PIRSR" id="PIRSR000185-1"/>
    </source>
</evidence>
<feature type="site" description="Important for catalysis" evidence="8">
    <location>
        <position position="134"/>
    </location>
</feature>
<dbReference type="InterPro" id="IPR014362">
    <property type="entry name" value="Glu_DH"/>
</dbReference>
<dbReference type="PIRSF" id="PIRSF000185">
    <property type="entry name" value="Glu_DH"/>
    <property type="match status" value="1"/>
</dbReference>
<dbReference type="InterPro" id="IPR006096">
    <property type="entry name" value="Glu/Leu/Phe/Val/Trp_DH_C"/>
</dbReference>
<sequence length="461" mass="50540">MVDRATLAIGLNPDTAKVVQACNGVMQIRFPVRIGDKVTVFTGWWAVHSTHRLPAKGGLRFAPAVNQDEIEGLAALMSYKCAIADVPFGGAKGGLMIDPHRYSEEELREITRQFALELARKDLLHPATNVPAPDLGTSSREMAWIADTYKTLFPEDLNQSACVTGKPLNRGGVAGRTEAVGKGIQYMLREFFRHADAVTAAGLHDGPTGQRVVIQGLGNVGYHTAKFLSEEDGMKIIAIVEHDGVLVNDDGLDVHGVRQHLAETGGIRGCPLGDYSEQREAGLEIECDILIPAALQGQIHAHNAMNIQASLIVEGANGPVTYEADEILRSRGITILPDIYVNAGGVTVSYFEWTRNLSHMRFGRLQRRYEELRGMAYLNALEQLSGRKAPDRLRRTLARGASELDLIRSGLDDTMRTGFQDLRNIMRAYPDITDYRTAAFALAIGKIAQSYYDLGLVESIE</sequence>
<dbReference type="FunFam" id="3.40.50.720:FF:000100">
    <property type="entry name" value="Glutamate dehydrogenase 1, mitochondrial"/>
    <property type="match status" value="1"/>
</dbReference>
<feature type="binding site" evidence="7">
    <location>
        <position position="56"/>
    </location>
    <ligand>
        <name>substrate</name>
    </ligand>
</feature>
<comment type="function">
    <text evidence="1">Catalyzes the reversible oxidative deamination of glutamate to alpha-ketoglutarate and ammonia.</text>
</comment>
<feature type="binding site" evidence="7">
    <location>
        <position position="80"/>
    </location>
    <ligand>
        <name>substrate</name>
    </ligand>
</feature>
<dbReference type="Proteomes" id="UP000886251">
    <property type="component" value="Unassembled WGS sequence"/>
</dbReference>
<evidence type="ECO:0000256" key="4">
    <source>
        <dbReference type="ARBA" id="ARBA00048584"/>
    </source>
</evidence>
<dbReference type="InterPro" id="IPR006097">
    <property type="entry name" value="Glu/Leu/Phe/Val/Trp_DH_dimer"/>
</dbReference>
<protein>
    <recommendedName>
        <fullName evidence="5">Glutamate dehydrogenase</fullName>
    </recommendedName>
</protein>
<dbReference type="SMART" id="SM00839">
    <property type="entry name" value="ELFV_dehydrog"/>
    <property type="match status" value="1"/>
</dbReference>
<evidence type="ECO:0000256" key="7">
    <source>
        <dbReference type="PIRSR" id="PIRSR000185-2"/>
    </source>
</evidence>
<dbReference type="SUPFAM" id="SSF51735">
    <property type="entry name" value="NAD(P)-binding Rossmann-fold domains"/>
    <property type="match status" value="1"/>
</dbReference>
<dbReference type="PRINTS" id="PR00082">
    <property type="entry name" value="GLFDHDRGNASE"/>
</dbReference>
<evidence type="ECO:0000256" key="1">
    <source>
        <dbReference type="ARBA" id="ARBA00003868"/>
    </source>
</evidence>
<dbReference type="InterPro" id="IPR036291">
    <property type="entry name" value="NAD(P)-bd_dom_sf"/>
</dbReference>
<dbReference type="Pfam" id="PF00208">
    <property type="entry name" value="ELFV_dehydrog"/>
    <property type="match status" value="1"/>
</dbReference>
<evidence type="ECO:0000256" key="2">
    <source>
        <dbReference type="ARBA" id="ARBA00006382"/>
    </source>
</evidence>
<evidence type="ECO:0000313" key="11">
    <source>
        <dbReference type="EMBL" id="HEB96498.1"/>
    </source>
</evidence>
<keyword evidence="3 5" id="KW-0560">Oxidoreductase</keyword>
<keyword evidence="7" id="KW-0547">Nucleotide-binding</keyword>
<dbReference type="Gene3D" id="3.40.50.720">
    <property type="entry name" value="NAD(P)-binding Rossmann-like Domain"/>
    <property type="match status" value="1"/>
</dbReference>
<dbReference type="CDD" id="cd01076">
    <property type="entry name" value="NAD_bind_1_Glu_DH"/>
    <property type="match status" value="1"/>
</dbReference>
<proteinExistence type="inferred from homology"/>
<reference evidence="11" key="1">
    <citation type="journal article" date="2020" name="mSystems">
        <title>Genome- and Community-Level Interaction Insights into Carbon Utilization and Element Cycling Functions of Hydrothermarchaeota in Hydrothermal Sediment.</title>
        <authorList>
            <person name="Zhou Z."/>
            <person name="Liu Y."/>
            <person name="Xu W."/>
            <person name="Pan J."/>
            <person name="Luo Z.H."/>
            <person name="Li M."/>
        </authorList>
    </citation>
    <scope>NUCLEOTIDE SEQUENCE [LARGE SCALE GENOMIC DNA]</scope>
    <source>
        <strain evidence="11">HyVt-443</strain>
    </source>
</reference>
<dbReference type="GO" id="GO:0004354">
    <property type="term" value="F:glutamate dehydrogenase (NADP+) activity"/>
    <property type="evidence" value="ECO:0007669"/>
    <property type="project" value="UniProtKB-EC"/>
</dbReference>
<dbReference type="GO" id="GO:0006538">
    <property type="term" value="P:L-glutamate catabolic process"/>
    <property type="evidence" value="ECO:0007669"/>
    <property type="project" value="TreeGrafter"/>
</dbReference>
<evidence type="ECO:0000259" key="10">
    <source>
        <dbReference type="SMART" id="SM00839"/>
    </source>
</evidence>
<comment type="similarity">
    <text evidence="2 5 9">Belongs to the Glu/Leu/Phe/Val dehydrogenases family.</text>
</comment>
<dbReference type="EMBL" id="DRKP01000098">
    <property type="protein sequence ID" value="HEB96498.1"/>
    <property type="molecule type" value="Genomic_DNA"/>
</dbReference>
<dbReference type="InterPro" id="IPR006095">
    <property type="entry name" value="Glu/Leu/Phe/Val/Trp_DH"/>
</dbReference>
<dbReference type="PANTHER" id="PTHR11606:SF13">
    <property type="entry name" value="GLUTAMATE DEHYDROGENASE 1, MITOCHONDRIAL"/>
    <property type="match status" value="1"/>
</dbReference>
<gene>
    <name evidence="11" type="ORF">ENI96_08720</name>
</gene>
<dbReference type="InterPro" id="IPR033524">
    <property type="entry name" value="Glu/Leu/Phe/Val_DH_AS"/>
</dbReference>
<comment type="caution">
    <text evidence="11">The sequence shown here is derived from an EMBL/GenBank/DDBJ whole genome shotgun (WGS) entry which is preliminary data.</text>
</comment>
<comment type="catalytic activity">
    <reaction evidence="4">
        <text>L-glutamate + NADP(+) + H2O = 2-oxoglutarate + NH4(+) + NADPH + H(+)</text>
        <dbReference type="Rhea" id="RHEA:11612"/>
        <dbReference type="ChEBI" id="CHEBI:15377"/>
        <dbReference type="ChEBI" id="CHEBI:15378"/>
        <dbReference type="ChEBI" id="CHEBI:16810"/>
        <dbReference type="ChEBI" id="CHEBI:28938"/>
        <dbReference type="ChEBI" id="CHEBI:29985"/>
        <dbReference type="ChEBI" id="CHEBI:57783"/>
        <dbReference type="ChEBI" id="CHEBI:58349"/>
        <dbReference type="EC" id="1.4.1.4"/>
    </reaction>
</comment>
<dbReference type="InterPro" id="IPR046346">
    <property type="entry name" value="Aminoacid_DH-like_N_sf"/>
</dbReference>
<accession>A0A831W5M0</accession>
<evidence type="ECO:0000256" key="3">
    <source>
        <dbReference type="ARBA" id="ARBA00023002"/>
    </source>
</evidence>
<dbReference type="GO" id="GO:0004352">
    <property type="term" value="F:glutamate dehydrogenase (NAD+) activity"/>
    <property type="evidence" value="ECO:0007669"/>
    <property type="project" value="TreeGrafter"/>
</dbReference>
<feature type="active site" description="Proton donor" evidence="6">
    <location>
        <position position="92"/>
    </location>
</feature>
<evidence type="ECO:0000256" key="9">
    <source>
        <dbReference type="RuleBase" id="RU004417"/>
    </source>
</evidence>
<dbReference type="PANTHER" id="PTHR11606">
    <property type="entry name" value="GLUTAMATE DEHYDROGENASE"/>
    <property type="match status" value="1"/>
</dbReference>
<feature type="binding site" evidence="7">
    <location>
        <position position="349"/>
    </location>
    <ligand>
        <name>substrate</name>
    </ligand>
</feature>
<organism evidence="11">
    <name type="scientific">Sedimenticola thiotaurini</name>
    <dbReference type="NCBI Taxonomy" id="1543721"/>
    <lineage>
        <taxon>Bacteria</taxon>
        <taxon>Pseudomonadati</taxon>
        <taxon>Pseudomonadota</taxon>
        <taxon>Gammaproteobacteria</taxon>
        <taxon>Chromatiales</taxon>
        <taxon>Sedimenticolaceae</taxon>
        <taxon>Sedimenticola</taxon>
    </lineage>
</organism>
<dbReference type="Pfam" id="PF02812">
    <property type="entry name" value="ELFV_dehydrog_N"/>
    <property type="match status" value="1"/>
</dbReference>
<dbReference type="Gene3D" id="3.40.50.10860">
    <property type="entry name" value="Leucine Dehydrogenase, chain A, domain 1"/>
    <property type="match status" value="1"/>
</dbReference>
<dbReference type="SUPFAM" id="SSF53223">
    <property type="entry name" value="Aminoacid dehydrogenase-like, N-terminal domain"/>
    <property type="match status" value="1"/>
</dbReference>
<dbReference type="GO" id="GO:0000166">
    <property type="term" value="F:nucleotide binding"/>
    <property type="evidence" value="ECO:0007669"/>
    <property type="project" value="UniProtKB-KW"/>
</dbReference>
<dbReference type="AlphaFoldDB" id="A0A831W5M0"/>
<dbReference type="PROSITE" id="PS00074">
    <property type="entry name" value="GLFV_DEHYDROGENASE"/>
    <property type="match status" value="1"/>
</dbReference>
<evidence type="ECO:0000256" key="5">
    <source>
        <dbReference type="PIRNR" id="PIRNR000185"/>
    </source>
</evidence>
<keyword evidence="7" id="KW-0520">NAD</keyword>
<name>A0A831W5M0_9GAMM</name>
<feature type="binding site" evidence="7">
    <location>
        <position position="219"/>
    </location>
    <ligand>
        <name>NAD(+)</name>
        <dbReference type="ChEBI" id="CHEBI:57540"/>
    </ligand>
</feature>
<evidence type="ECO:0000256" key="8">
    <source>
        <dbReference type="PIRSR" id="PIRSR000185-3"/>
    </source>
</evidence>
<dbReference type="InterPro" id="IPR033922">
    <property type="entry name" value="NAD_bind_Glu_DH"/>
</dbReference>